<dbReference type="GO" id="GO:0020037">
    <property type="term" value="F:heme binding"/>
    <property type="evidence" value="ECO:0007669"/>
    <property type="project" value="InterPro"/>
</dbReference>
<comment type="similarity">
    <text evidence="2">Belongs to the cytochrome P450 family.</text>
</comment>
<proteinExistence type="inferred from homology"/>
<keyword evidence="11" id="KW-1185">Reference proteome</keyword>
<evidence type="ECO:0000256" key="2">
    <source>
        <dbReference type="ARBA" id="ARBA00010617"/>
    </source>
</evidence>
<keyword evidence="7" id="KW-0349">Heme</keyword>
<evidence type="ECO:0000313" key="11">
    <source>
        <dbReference type="Proteomes" id="UP000781932"/>
    </source>
</evidence>
<keyword evidence="9" id="KW-0472">Membrane</keyword>
<gene>
    <name evidence="10" type="ORF">CkaCkLH20_09411</name>
</gene>
<dbReference type="Gene3D" id="3.40.50.300">
    <property type="entry name" value="P-loop containing nucleotide triphosphate hydrolases"/>
    <property type="match status" value="1"/>
</dbReference>
<evidence type="ECO:0000256" key="8">
    <source>
        <dbReference type="SAM" id="MobiDB-lite"/>
    </source>
</evidence>
<keyword evidence="4" id="KW-0560">Oxidoreductase</keyword>
<dbReference type="AlphaFoldDB" id="A0A9P6HXE1"/>
<keyword evidence="3 7" id="KW-0479">Metal-binding</keyword>
<dbReference type="CDD" id="cd11041">
    <property type="entry name" value="CYP503A1-like"/>
    <property type="match status" value="1"/>
</dbReference>
<sequence>MSSSDIGQSPTDAVSSVNALVGALLATSLLTIIFAFSFPSRSLSKFPLVGKEAGGYEKRRNMYFAMATKLYEEGYQKFKSSVWRITGADGDIVMIPLEHCDDLRKMPDDTVNNVPLLEALCETKWTDYHPINPLLLNVIKSNLTPNLAKVATTLSGHIQRTVLNSLGPCPEWTEVVLYEKLLEMVAIISGRIFIGPELCHKEEYLKASTMFVIDLFTAAAKIKRWPKFLRFIGKHYIPEVKKLAEHRRLAAEVLIPVIEERKRIANEGTEAPEDMLQWFIAKSAKFGMEGNMQLAETQLSLSVVAIHTTTMAATHTLYDIAARCPDIIPALRNEIQSVLAANDNEWTTAALFQMKLLDSVMRESQRFNPASLISFQRTITKPVTLKDGTALPTGTNIAVPMVGPLQDDLHYANPSLFDPYRFLLIRDEVRDDPLQYTNKEQYQFVSSTKENMAFGFGRHACPGRFFAATEIKMLLARFLLEYDIQMPDGRRDRYENILTSATMDDEARPEDTATIKFTAQICASYLGRLLQKEEALENEDLVDHWASHQFAEFNLWCARLGVNGHGLRSIDLRLKDVPEICDIIMQLLQSLQQDLESLQYAVDAPKEFSEVSDVPEKDHDSSSEDSNLSFDSMSSLKSDVRCSHAYIGTQDVKVYQYAYSATCNIYLIDTPGFDDTYRTDKSVLRSLVSWLSLTYKHNIRLHGILYLHRITDVRMQGSAKGSVTLFRQLCGADNLKHVVLVTTMWNKLEKEDFGVSREAQLVENEEFWGCMVKRGSRVERHYDTAESARKLIDMFLPQEREQSDGPVHRMELAIQREMVDQHKVLESTSAGQEVCNNLNQEEEEIKTCIAEYNADMIRIREERGLNMLQELEDLEKQISIARGRSERICKHRQAEMKKSMETLIRDNFDKNDQEPEEDKKRRLAKEYVVGEFAITTDTGGTQDNSRPNSYVVPRVTSPGFAQAMGQWWSNRDRKKINVSMSIRGKFCSLIGPAYRKS</sequence>
<dbReference type="InterPro" id="IPR027417">
    <property type="entry name" value="P-loop_NTPase"/>
</dbReference>
<organism evidence="10 11">
    <name type="scientific">Colletotrichum karsti</name>
    <dbReference type="NCBI Taxonomy" id="1095194"/>
    <lineage>
        <taxon>Eukaryota</taxon>
        <taxon>Fungi</taxon>
        <taxon>Dikarya</taxon>
        <taxon>Ascomycota</taxon>
        <taxon>Pezizomycotina</taxon>
        <taxon>Sordariomycetes</taxon>
        <taxon>Hypocreomycetidae</taxon>
        <taxon>Glomerellales</taxon>
        <taxon>Glomerellaceae</taxon>
        <taxon>Colletotrichum</taxon>
        <taxon>Colletotrichum boninense species complex</taxon>
    </lineage>
</organism>
<feature type="transmembrane region" description="Helical" evidence="9">
    <location>
        <begin position="20"/>
        <end position="38"/>
    </location>
</feature>
<dbReference type="GO" id="GO:0004497">
    <property type="term" value="F:monooxygenase activity"/>
    <property type="evidence" value="ECO:0007669"/>
    <property type="project" value="UniProtKB-KW"/>
</dbReference>
<protein>
    <submittedName>
        <fullName evidence="10">Ent-kaurene oxidase</fullName>
    </submittedName>
</protein>
<dbReference type="EMBL" id="JAATWM020000033">
    <property type="protein sequence ID" value="KAF9873248.1"/>
    <property type="molecule type" value="Genomic_DNA"/>
</dbReference>
<feature type="binding site" description="axial binding residue" evidence="7">
    <location>
        <position position="461"/>
    </location>
    <ligand>
        <name>heme</name>
        <dbReference type="ChEBI" id="CHEBI:30413"/>
    </ligand>
    <ligandPart>
        <name>Fe</name>
        <dbReference type="ChEBI" id="CHEBI:18248"/>
    </ligandPart>
</feature>
<name>A0A9P6HXE1_9PEZI</name>
<dbReference type="Pfam" id="PF00067">
    <property type="entry name" value="p450"/>
    <property type="match status" value="1"/>
</dbReference>
<dbReference type="InterPro" id="IPR036396">
    <property type="entry name" value="Cyt_P450_sf"/>
</dbReference>
<keyword evidence="6" id="KW-0503">Monooxygenase</keyword>
<dbReference type="SUPFAM" id="SSF48264">
    <property type="entry name" value="Cytochrome P450"/>
    <property type="match status" value="1"/>
</dbReference>
<keyword evidence="9" id="KW-0812">Transmembrane</keyword>
<evidence type="ECO:0000256" key="7">
    <source>
        <dbReference type="PIRSR" id="PIRSR602403-1"/>
    </source>
</evidence>
<comment type="cofactor">
    <cofactor evidence="1 7">
        <name>heme</name>
        <dbReference type="ChEBI" id="CHEBI:30413"/>
    </cofactor>
</comment>
<dbReference type="PANTHER" id="PTHR46206">
    <property type="entry name" value="CYTOCHROME P450"/>
    <property type="match status" value="1"/>
</dbReference>
<dbReference type="GO" id="GO:0005506">
    <property type="term" value="F:iron ion binding"/>
    <property type="evidence" value="ECO:0007669"/>
    <property type="project" value="InterPro"/>
</dbReference>
<dbReference type="Proteomes" id="UP000781932">
    <property type="component" value="Unassembled WGS sequence"/>
</dbReference>
<dbReference type="InterPro" id="IPR017972">
    <property type="entry name" value="Cyt_P450_CS"/>
</dbReference>
<feature type="region of interest" description="Disordered" evidence="8">
    <location>
        <begin position="609"/>
        <end position="630"/>
    </location>
</feature>
<dbReference type="InterPro" id="IPR002403">
    <property type="entry name" value="Cyt_P450_E_grp-IV"/>
</dbReference>
<evidence type="ECO:0000256" key="4">
    <source>
        <dbReference type="ARBA" id="ARBA00023002"/>
    </source>
</evidence>
<evidence type="ECO:0000256" key="9">
    <source>
        <dbReference type="SAM" id="Phobius"/>
    </source>
</evidence>
<evidence type="ECO:0000256" key="6">
    <source>
        <dbReference type="ARBA" id="ARBA00023033"/>
    </source>
</evidence>
<dbReference type="GO" id="GO:0016705">
    <property type="term" value="F:oxidoreductase activity, acting on paired donors, with incorporation or reduction of molecular oxygen"/>
    <property type="evidence" value="ECO:0007669"/>
    <property type="project" value="InterPro"/>
</dbReference>
<dbReference type="PRINTS" id="PR00465">
    <property type="entry name" value="EP450IV"/>
</dbReference>
<dbReference type="InterPro" id="IPR001128">
    <property type="entry name" value="Cyt_P450"/>
</dbReference>
<dbReference type="RefSeq" id="XP_038742709.1">
    <property type="nucleotide sequence ID" value="XM_038892126.1"/>
</dbReference>
<reference evidence="10" key="2">
    <citation type="submission" date="2020-11" db="EMBL/GenBank/DDBJ databases">
        <title>Whole genome sequencing of Colletotrichum sp.</title>
        <authorList>
            <person name="Li H."/>
        </authorList>
    </citation>
    <scope>NUCLEOTIDE SEQUENCE</scope>
    <source>
        <strain evidence="10">CkLH20</strain>
    </source>
</reference>
<reference evidence="10" key="1">
    <citation type="submission" date="2020-03" db="EMBL/GenBank/DDBJ databases">
        <authorList>
            <person name="He L."/>
        </authorList>
    </citation>
    <scope>NUCLEOTIDE SEQUENCE</scope>
    <source>
        <strain evidence="10">CkLH20</strain>
    </source>
</reference>
<dbReference type="PANTHER" id="PTHR46206:SF7">
    <property type="entry name" value="P450, PUTATIVE (EUROFUNG)-RELATED"/>
    <property type="match status" value="1"/>
</dbReference>
<evidence type="ECO:0000256" key="5">
    <source>
        <dbReference type="ARBA" id="ARBA00023004"/>
    </source>
</evidence>
<dbReference type="SUPFAM" id="SSF52540">
    <property type="entry name" value="P-loop containing nucleoside triphosphate hydrolases"/>
    <property type="match status" value="1"/>
</dbReference>
<evidence type="ECO:0000313" key="10">
    <source>
        <dbReference type="EMBL" id="KAF9873248.1"/>
    </source>
</evidence>
<accession>A0A9P6HXE1</accession>
<dbReference type="GeneID" id="62165200"/>
<feature type="compositionally biased region" description="Basic and acidic residues" evidence="8">
    <location>
        <begin position="609"/>
        <end position="622"/>
    </location>
</feature>
<keyword evidence="9" id="KW-1133">Transmembrane helix</keyword>
<dbReference type="OrthoDB" id="8954335at2759"/>
<dbReference type="PROSITE" id="PS00086">
    <property type="entry name" value="CYTOCHROME_P450"/>
    <property type="match status" value="1"/>
</dbReference>
<dbReference type="Gene3D" id="1.10.630.10">
    <property type="entry name" value="Cytochrome P450"/>
    <property type="match status" value="1"/>
</dbReference>
<evidence type="ECO:0000256" key="3">
    <source>
        <dbReference type="ARBA" id="ARBA00022723"/>
    </source>
</evidence>
<keyword evidence="5 7" id="KW-0408">Iron</keyword>
<evidence type="ECO:0000256" key="1">
    <source>
        <dbReference type="ARBA" id="ARBA00001971"/>
    </source>
</evidence>
<comment type="caution">
    <text evidence="10">The sequence shown here is derived from an EMBL/GenBank/DDBJ whole genome shotgun (WGS) entry which is preliminary data.</text>
</comment>